<accession>A0AAW2ZDG3</accession>
<dbReference type="InterPro" id="IPR000719">
    <property type="entry name" value="Prot_kinase_dom"/>
</dbReference>
<evidence type="ECO:0000313" key="2">
    <source>
        <dbReference type="EMBL" id="KAL0487796.1"/>
    </source>
</evidence>
<comment type="caution">
    <text evidence="2">The sequence shown here is derived from an EMBL/GenBank/DDBJ whole genome shotgun (WGS) entry which is preliminary data.</text>
</comment>
<keyword evidence="3" id="KW-1185">Reference proteome</keyword>
<gene>
    <name evidence="2" type="ORF">AKO1_008694</name>
</gene>
<protein>
    <recommendedName>
        <fullName evidence="1">Protein kinase domain-containing protein</fullName>
    </recommendedName>
</protein>
<proteinExistence type="predicted"/>
<dbReference type="Proteomes" id="UP001431209">
    <property type="component" value="Unassembled WGS sequence"/>
</dbReference>
<name>A0AAW2ZDG3_9EUKA</name>
<organism evidence="2 3">
    <name type="scientific">Acrasis kona</name>
    <dbReference type="NCBI Taxonomy" id="1008807"/>
    <lineage>
        <taxon>Eukaryota</taxon>
        <taxon>Discoba</taxon>
        <taxon>Heterolobosea</taxon>
        <taxon>Tetramitia</taxon>
        <taxon>Eutetramitia</taxon>
        <taxon>Acrasidae</taxon>
        <taxon>Acrasis</taxon>
    </lineage>
</organism>
<dbReference type="PROSITE" id="PS50011">
    <property type="entry name" value="PROTEIN_KINASE_DOM"/>
    <property type="match status" value="1"/>
</dbReference>
<evidence type="ECO:0000259" key="1">
    <source>
        <dbReference type="PROSITE" id="PS50011"/>
    </source>
</evidence>
<dbReference type="GO" id="GO:0004672">
    <property type="term" value="F:protein kinase activity"/>
    <property type="evidence" value="ECO:0007669"/>
    <property type="project" value="InterPro"/>
</dbReference>
<dbReference type="Pfam" id="PF00069">
    <property type="entry name" value="Pkinase"/>
    <property type="match status" value="1"/>
</dbReference>
<dbReference type="Gene3D" id="1.10.510.10">
    <property type="entry name" value="Transferase(Phosphotransferase) domain 1"/>
    <property type="match status" value="1"/>
</dbReference>
<reference evidence="2 3" key="1">
    <citation type="submission" date="2024-03" db="EMBL/GenBank/DDBJ databases">
        <title>The Acrasis kona genome and developmental transcriptomes reveal deep origins of eukaryotic multicellular pathways.</title>
        <authorList>
            <person name="Sheikh S."/>
            <person name="Fu C.-J."/>
            <person name="Brown M.W."/>
            <person name="Baldauf S.L."/>
        </authorList>
    </citation>
    <scope>NUCLEOTIDE SEQUENCE [LARGE SCALE GENOMIC DNA]</scope>
    <source>
        <strain evidence="2 3">ATCC MYA-3509</strain>
    </source>
</reference>
<dbReference type="InterPro" id="IPR011009">
    <property type="entry name" value="Kinase-like_dom_sf"/>
</dbReference>
<feature type="domain" description="Protein kinase" evidence="1">
    <location>
        <begin position="1"/>
        <end position="111"/>
    </location>
</feature>
<dbReference type="AlphaFoldDB" id="A0AAW2ZDG3"/>
<dbReference type="SUPFAM" id="SSF56112">
    <property type="entry name" value="Protein kinase-like (PK-like)"/>
    <property type="match status" value="1"/>
</dbReference>
<dbReference type="GO" id="GO:0005524">
    <property type="term" value="F:ATP binding"/>
    <property type="evidence" value="ECO:0007669"/>
    <property type="project" value="InterPro"/>
</dbReference>
<sequence length="111" mass="13159">MRYDILKVEKVLKQKFISKESLIQIRDEVRTIRGLEQDGITFIEAAFVENGHIYIQLPCFSRKSLIEWLESNTVNKSEFEIRSMMKSMVSGIGYIHELYYNIDLKMHKKIN</sequence>
<dbReference type="EMBL" id="JAOPGA020001373">
    <property type="protein sequence ID" value="KAL0487796.1"/>
    <property type="molecule type" value="Genomic_DNA"/>
</dbReference>
<evidence type="ECO:0000313" key="3">
    <source>
        <dbReference type="Proteomes" id="UP001431209"/>
    </source>
</evidence>